<evidence type="ECO:0000313" key="10">
    <source>
        <dbReference type="EMBL" id="KAF8790199.1"/>
    </source>
</evidence>
<evidence type="ECO:0000256" key="3">
    <source>
        <dbReference type="ARBA" id="ARBA00022759"/>
    </source>
</evidence>
<evidence type="ECO:0000256" key="8">
    <source>
        <dbReference type="ARBA" id="ARBA00022932"/>
    </source>
</evidence>
<dbReference type="PANTHER" id="PTHR42648">
    <property type="entry name" value="TRANSPOSASE, PUTATIVE-RELATED"/>
    <property type="match status" value="1"/>
</dbReference>
<accession>A0A8T0FKW3</accession>
<organism evidence="10 11">
    <name type="scientific">Argiope bruennichi</name>
    <name type="common">Wasp spider</name>
    <name type="synonym">Aranea bruennichi</name>
    <dbReference type="NCBI Taxonomy" id="94029"/>
    <lineage>
        <taxon>Eukaryota</taxon>
        <taxon>Metazoa</taxon>
        <taxon>Ecdysozoa</taxon>
        <taxon>Arthropoda</taxon>
        <taxon>Chelicerata</taxon>
        <taxon>Arachnida</taxon>
        <taxon>Araneae</taxon>
        <taxon>Araneomorphae</taxon>
        <taxon>Entelegynae</taxon>
        <taxon>Araneoidea</taxon>
        <taxon>Araneidae</taxon>
        <taxon>Argiope</taxon>
    </lineage>
</organism>
<dbReference type="GO" id="GO:0015074">
    <property type="term" value="P:DNA integration"/>
    <property type="evidence" value="ECO:0007669"/>
    <property type="project" value="UniProtKB-KW"/>
</dbReference>
<dbReference type="GO" id="GO:0006310">
    <property type="term" value="P:DNA recombination"/>
    <property type="evidence" value="ECO:0007669"/>
    <property type="project" value="UniProtKB-KW"/>
</dbReference>
<dbReference type="AlphaFoldDB" id="A0A8T0FKW3"/>
<keyword evidence="7" id="KW-0695">RNA-directed DNA polymerase</keyword>
<keyword evidence="11" id="KW-1185">Reference proteome</keyword>
<keyword evidence="6" id="KW-0229">DNA integration</keyword>
<dbReference type="EMBL" id="JABXBU010000011">
    <property type="protein sequence ID" value="KAF8790199.1"/>
    <property type="molecule type" value="Genomic_DNA"/>
</dbReference>
<protein>
    <recommendedName>
        <fullName evidence="12">CCHC-type domain-containing protein</fullName>
    </recommendedName>
</protein>
<keyword evidence="5" id="KW-0460">Magnesium</keyword>
<keyword evidence="1" id="KW-0540">Nuclease</keyword>
<dbReference type="InterPro" id="IPR039537">
    <property type="entry name" value="Retrotran_Ty1/copia-like"/>
</dbReference>
<keyword evidence="8" id="KW-0808">Transferase</keyword>
<sequence>MDEVLEILREEENTCYSQTSSRAEGINAEVFYSRKNKSSRIRLCYICGCLNHFAKNCFYKNKNTKSAHVIKIIKDEIHNTMSTEQRSVSDSVFTTSHQQESLSDKLWLLGSGASYHMTKDTPNISWWNQNLEINKKELNALRRRVKKSTGDMREHYQKIYSKKRAIYKKEILHAKRNAWRKFCSKASSPYGTPFNSTKTAQPPSVIFNLLENPFTGNAKDSASKIFQQLYPEVAEEEINTHSTPCNFEEAFTKTEIENIIKRLPKNKAPGYDEYIDINDFRCETCDISKITRKTHLDVDVNQSSEILELIHADLCSPIQPESFGGAQYFMLLVDDFSGMYYVFYLFLKK</sequence>
<keyword evidence="4" id="KW-0378">Hydrolase</keyword>
<evidence type="ECO:0000313" key="11">
    <source>
        <dbReference type="Proteomes" id="UP000807504"/>
    </source>
</evidence>
<keyword evidence="8" id="KW-0239">DNA-directed DNA polymerase</keyword>
<evidence type="ECO:0000256" key="7">
    <source>
        <dbReference type="ARBA" id="ARBA00022918"/>
    </source>
</evidence>
<dbReference type="Proteomes" id="UP000807504">
    <property type="component" value="Unassembled WGS sequence"/>
</dbReference>
<reference evidence="10" key="2">
    <citation type="submission" date="2020-06" db="EMBL/GenBank/DDBJ databases">
        <authorList>
            <person name="Sheffer M."/>
        </authorList>
    </citation>
    <scope>NUCLEOTIDE SEQUENCE</scope>
</reference>
<keyword evidence="3" id="KW-0255">Endonuclease</keyword>
<evidence type="ECO:0000256" key="1">
    <source>
        <dbReference type="ARBA" id="ARBA00022722"/>
    </source>
</evidence>
<comment type="caution">
    <text evidence="10">The sequence shown here is derived from an EMBL/GenBank/DDBJ whole genome shotgun (WGS) entry which is preliminary data.</text>
</comment>
<keyword evidence="2" id="KW-0479">Metal-binding</keyword>
<dbReference type="GO" id="GO:0003887">
    <property type="term" value="F:DNA-directed DNA polymerase activity"/>
    <property type="evidence" value="ECO:0007669"/>
    <property type="project" value="UniProtKB-KW"/>
</dbReference>
<dbReference type="GO" id="GO:0004519">
    <property type="term" value="F:endonuclease activity"/>
    <property type="evidence" value="ECO:0007669"/>
    <property type="project" value="UniProtKB-KW"/>
</dbReference>
<evidence type="ECO:0000256" key="6">
    <source>
        <dbReference type="ARBA" id="ARBA00022908"/>
    </source>
</evidence>
<dbReference type="PANTHER" id="PTHR42648:SF11">
    <property type="entry name" value="TRANSPOSON TY4-P GAG-POL POLYPROTEIN"/>
    <property type="match status" value="1"/>
</dbReference>
<keyword evidence="9" id="KW-0233">DNA recombination</keyword>
<keyword evidence="8" id="KW-0548">Nucleotidyltransferase</keyword>
<proteinExistence type="predicted"/>
<reference evidence="10" key="1">
    <citation type="journal article" date="2020" name="bioRxiv">
        <title>Chromosome-level reference genome of the European wasp spider Argiope bruennichi: a resource for studies on range expansion and evolutionary adaptation.</title>
        <authorList>
            <person name="Sheffer M.M."/>
            <person name="Hoppe A."/>
            <person name="Krehenwinkel H."/>
            <person name="Uhl G."/>
            <person name="Kuss A.W."/>
            <person name="Jensen L."/>
            <person name="Jensen C."/>
            <person name="Gillespie R.G."/>
            <person name="Hoff K.J."/>
            <person name="Prost S."/>
        </authorList>
    </citation>
    <scope>NUCLEOTIDE SEQUENCE</scope>
</reference>
<evidence type="ECO:0000256" key="2">
    <source>
        <dbReference type="ARBA" id="ARBA00022723"/>
    </source>
</evidence>
<evidence type="ECO:0000256" key="4">
    <source>
        <dbReference type="ARBA" id="ARBA00022801"/>
    </source>
</evidence>
<evidence type="ECO:0008006" key="12">
    <source>
        <dbReference type="Google" id="ProtNLM"/>
    </source>
</evidence>
<gene>
    <name evidence="10" type="ORF">HNY73_005260</name>
</gene>
<dbReference type="GO" id="GO:0003964">
    <property type="term" value="F:RNA-directed DNA polymerase activity"/>
    <property type="evidence" value="ECO:0007669"/>
    <property type="project" value="UniProtKB-KW"/>
</dbReference>
<evidence type="ECO:0000256" key="9">
    <source>
        <dbReference type="ARBA" id="ARBA00023172"/>
    </source>
</evidence>
<dbReference type="GO" id="GO:0046872">
    <property type="term" value="F:metal ion binding"/>
    <property type="evidence" value="ECO:0007669"/>
    <property type="project" value="UniProtKB-KW"/>
</dbReference>
<name>A0A8T0FKW3_ARGBR</name>
<dbReference type="GO" id="GO:0016787">
    <property type="term" value="F:hydrolase activity"/>
    <property type="evidence" value="ECO:0007669"/>
    <property type="project" value="UniProtKB-KW"/>
</dbReference>
<evidence type="ECO:0000256" key="5">
    <source>
        <dbReference type="ARBA" id="ARBA00022842"/>
    </source>
</evidence>